<feature type="transmembrane region" description="Helical" evidence="7">
    <location>
        <begin position="75"/>
        <end position="94"/>
    </location>
</feature>
<dbReference type="HOGENOM" id="CLU_000960_2_5_4"/>
<name>A0A0E1W6Z5_BURPE</name>
<dbReference type="Gene3D" id="1.20.1250.20">
    <property type="entry name" value="MFS general substrate transporter like domains"/>
    <property type="match status" value="1"/>
</dbReference>
<accession>A0A0E1W6Z5</accession>
<organism evidence="9">
    <name type="scientific">Burkholderia pseudomallei 1710a</name>
    <dbReference type="NCBI Taxonomy" id="320371"/>
    <lineage>
        <taxon>Bacteria</taxon>
        <taxon>Pseudomonadati</taxon>
        <taxon>Pseudomonadota</taxon>
        <taxon>Betaproteobacteria</taxon>
        <taxon>Burkholderiales</taxon>
        <taxon>Burkholderiaceae</taxon>
        <taxon>Burkholderia</taxon>
        <taxon>pseudomallei group</taxon>
    </lineage>
</organism>
<evidence type="ECO:0000313" key="9">
    <source>
        <dbReference type="EMBL" id="EET09005.1"/>
    </source>
</evidence>
<reference evidence="9" key="1">
    <citation type="submission" date="2009-05" db="EMBL/GenBank/DDBJ databases">
        <authorList>
            <person name="Harkins D.M."/>
            <person name="DeShazer D."/>
            <person name="Woods D.E."/>
            <person name="Brinkac L.M."/>
            <person name="Brown K.A."/>
            <person name="Hung G.C."/>
            <person name="Tuanyok A."/>
            <person name="Zhang B."/>
            <person name="Nierman W.C."/>
        </authorList>
    </citation>
    <scope>NUCLEOTIDE SEQUENCE [LARGE SCALE GENOMIC DNA]</scope>
    <source>
        <strain evidence="9">1710a</strain>
    </source>
</reference>
<keyword evidence="2" id="KW-0813">Transport</keyword>
<dbReference type="Proteomes" id="UP000001812">
    <property type="component" value="Chromosome I"/>
</dbReference>
<protein>
    <submittedName>
        <fullName evidence="9">Putative multidrug transporter</fullName>
    </submittedName>
</protein>
<evidence type="ECO:0000256" key="7">
    <source>
        <dbReference type="SAM" id="Phobius"/>
    </source>
</evidence>
<sequence>MHDRIFDSLTHQKLHEQKMAVHTAAHHSSGQVLPFRESLLAMLGISFVTMLVALDQTVVGTALPTIVAELRGFDLYAWVATSYLLASVITVPIFGRLGDYYGRKPFVIASLVVFTGASVLCAMAQDMLSLVLARGLQGIGGGMLVGTAFACIPDLFPDSVVRLRWQVLMSSAFGIANAVGPSLGGVLTQNYGWRAVFYVNLPVGLLSIFFVWRYLPHMRHVEHTRKMRLDWPGALLIAVTLGAMQLFVEWLPKYGIGGWPTLLLVAALAGGVALWRWEKRCAQPILPFDMFSNRALSTLFILAILAGFAMFSLLFYAPLLFQGGFGMSPQQAGVVITPLVVFITIGSIMNGRVITRIRRPNAMLYVGFLLFALACAGVVASTHATPGWALMALMVAGGVGLGFVLPNLTVFAQQTAGREHLGIATALLQSLRMVGGMLGTALTGTLVNQLYANGVRDALAADGALRWQARLADPQVLIDRAAQSRVVDELVRAGHHGAHLLEAARESLVGAIHIGIGVGAFVALAAVWQSRCVPPVELRRKLEPAVLAE</sequence>
<feature type="transmembrane region" description="Helical" evidence="7">
    <location>
        <begin position="195"/>
        <end position="215"/>
    </location>
</feature>
<dbReference type="PROSITE" id="PS50850">
    <property type="entry name" value="MFS"/>
    <property type="match status" value="1"/>
</dbReference>
<evidence type="ECO:0000256" key="3">
    <source>
        <dbReference type="ARBA" id="ARBA00022475"/>
    </source>
</evidence>
<feature type="domain" description="Major facilitator superfamily (MFS) profile" evidence="8">
    <location>
        <begin position="41"/>
        <end position="481"/>
    </location>
</feature>
<dbReference type="PANTHER" id="PTHR23501:SF191">
    <property type="entry name" value="VACUOLAR BASIC AMINO ACID TRANSPORTER 4"/>
    <property type="match status" value="1"/>
</dbReference>
<keyword evidence="6 7" id="KW-0472">Membrane</keyword>
<dbReference type="InterPro" id="IPR020846">
    <property type="entry name" value="MFS_dom"/>
</dbReference>
<comment type="subcellular location">
    <subcellularLocation>
        <location evidence="1">Cell membrane</location>
        <topology evidence="1">Multi-pass membrane protein</topology>
    </subcellularLocation>
</comment>
<dbReference type="Pfam" id="PF07690">
    <property type="entry name" value="MFS_1"/>
    <property type="match status" value="1"/>
</dbReference>
<evidence type="ECO:0000259" key="8">
    <source>
        <dbReference type="PROSITE" id="PS50850"/>
    </source>
</evidence>
<feature type="transmembrane region" description="Helical" evidence="7">
    <location>
        <begin position="508"/>
        <end position="528"/>
    </location>
</feature>
<gene>
    <name evidence="9" type="ORF">BURPS1710A_0955</name>
</gene>
<proteinExistence type="predicted"/>
<feature type="transmembrane region" description="Helical" evidence="7">
    <location>
        <begin position="106"/>
        <end position="125"/>
    </location>
</feature>
<feature type="transmembrane region" description="Helical" evidence="7">
    <location>
        <begin position="254"/>
        <end position="275"/>
    </location>
</feature>
<dbReference type="EMBL" id="CM000832">
    <property type="protein sequence ID" value="EET09005.1"/>
    <property type="molecule type" value="Genomic_DNA"/>
</dbReference>
<dbReference type="SUPFAM" id="SSF103473">
    <property type="entry name" value="MFS general substrate transporter"/>
    <property type="match status" value="1"/>
</dbReference>
<dbReference type="FunFam" id="1.20.1720.10:FF:000004">
    <property type="entry name" value="EmrB/QacA family drug resistance transporter"/>
    <property type="match status" value="1"/>
</dbReference>
<keyword evidence="3" id="KW-1003">Cell membrane</keyword>
<keyword evidence="5 7" id="KW-1133">Transmembrane helix</keyword>
<feature type="transmembrane region" description="Helical" evidence="7">
    <location>
        <begin position="331"/>
        <end position="350"/>
    </location>
</feature>
<dbReference type="CDD" id="cd17502">
    <property type="entry name" value="MFS_Azr1_MDR_like"/>
    <property type="match status" value="1"/>
</dbReference>
<dbReference type="GO" id="GO:0005886">
    <property type="term" value="C:plasma membrane"/>
    <property type="evidence" value="ECO:0007669"/>
    <property type="project" value="UniProtKB-SubCell"/>
</dbReference>
<feature type="transmembrane region" description="Helical" evidence="7">
    <location>
        <begin position="163"/>
        <end position="183"/>
    </location>
</feature>
<feature type="transmembrane region" description="Helical" evidence="7">
    <location>
        <begin position="362"/>
        <end position="382"/>
    </location>
</feature>
<dbReference type="InterPro" id="IPR011701">
    <property type="entry name" value="MFS"/>
</dbReference>
<feature type="transmembrane region" description="Helical" evidence="7">
    <location>
        <begin position="388"/>
        <end position="411"/>
    </location>
</feature>
<dbReference type="PANTHER" id="PTHR23501">
    <property type="entry name" value="MAJOR FACILITATOR SUPERFAMILY"/>
    <property type="match status" value="1"/>
</dbReference>
<feature type="transmembrane region" description="Helical" evidence="7">
    <location>
        <begin position="296"/>
        <end position="319"/>
    </location>
</feature>
<evidence type="ECO:0000256" key="2">
    <source>
        <dbReference type="ARBA" id="ARBA00022448"/>
    </source>
</evidence>
<evidence type="ECO:0000256" key="6">
    <source>
        <dbReference type="ARBA" id="ARBA00023136"/>
    </source>
</evidence>
<evidence type="ECO:0000256" key="4">
    <source>
        <dbReference type="ARBA" id="ARBA00022692"/>
    </source>
</evidence>
<dbReference type="AlphaFoldDB" id="A0A0E1W6Z5"/>
<keyword evidence="4 7" id="KW-0812">Transmembrane</keyword>
<evidence type="ECO:0000256" key="1">
    <source>
        <dbReference type="ARBA" id="ARBA00004651"/>
    </source>
</evidence>
<feature type="transmembrane region" description="Helical" evidence="7">
    <location>
        <begin position="39"/>
        <end position="63"/>
    </location>
</feature>
<feature type="transmembrane region" description="Helical" evidence="7">
    <location>
        <begin position="227"/>
        <end position="248"/>
    </location>
</feature>
<dbReference type="GO" id="GO:0022857">
    <property type="term" value="F:transmembrane transporter activity"/>
    <property type="evidence" value="ECO:0007669"/>
    <property type="project" value="InterPro"/>
</dbReference>
<evidence type="ECO:0000256" key="5">
    <source>
        <dbReference type="ARBA" id="ARBA00022989"/>
    </source>
</evidence>
<dbReference type="InterPro" id="IPR036259">
    <property type="entry name" value="MFS_trans_sf"/>
</dbReference>
<dbReference type="Gene3D" id="1.20.1720.10">
    <property type="entry name" value="Multidrug resistance protein D"/>
    <property type="match status" value="1"/>
</dbReference>
<feature type="transmembrane region" description="Helical" evidence="7">
    <location>
        <begin position="131"/>
        <end position="151"/>
    </location>
</feature>